<organism evidence="2 3">
    <name type="scientific">Dermatophagoides pteronyssinus</name>
    <name type="common">European house dust mite</name>
    <dbReference type="NCBI Taxonomy" id="6956"/>
    <lineage>
        <taxon>Eukaryota</taxon>
        <taxon>Metazoa</taxon>
        <taxon>Ecdysozoa</taxon>
        <taxon>Arthropoda</taxon>
        <taxon>Chelicerata</taxon>
        <taxon>Arachnida</taxon>
        <taxon>Acari</taxon>
        <taxon>Acariformes</taxon>
        <taxon>Sarcoptiformes</taxon>
        <taxon>Astigmata</taxon>
        <taxon>Psoroptidia</taxon>
        <taxon>Analgoidea</taxon>
        <taxon>Pyroglyphidae</taxon>
        <taxon>Dermatophagoidinae</taxon>
        <taxon>Dermatophagoides</taxon>
    </lineage>
</organism>
<feature type="compositionally biased region" description="Basic and acidic residues" evidence="1">
    <location>
        <begin position="25"/>
        <end position="36"/>
    </location>
</feature>
<proteinExistence type="predicted"/>
<feature type="region of interest" description="Disordered" evidence="1">
    <location>
        <begin position="18"/>
        <end position="40"/>
    </location>
</feature>
<reference evidence="2 3" key="2">
    <citation type="journal article" date="2022" name="Mol. Biol. Evol.">
        <title>Comparative Genomics Reveals Insights into the Divergent Evolution of Astigmatic Mites and Household Pest Adaptations.</title>
        <authorList>
            <person name="Xiong Q."/>
            <person name="Wan A.T."/>
            <person name="Liu X."/>
            <person name="Fung C.S."/>
            <person name="Xiao X."/>
            <person name="Malainual N."/>
            <person name="Hou J."/>
            <person name="Wang L."/>
            <person name="Wang M."/>
            <person name="Yang K.Y."/>
            <person name="Cui Y."/>
            <person name="Leung E.L."/>
            <person name="Nong W."/>
            <person name="Shin S.K."/>
            <person name="Au S.W."/>
            <person name="Jeong K.Y."/>
            <person name="Chew F.T."/>
            <person name="Hui J.H."/>
            <person name="Leung T.F."/>
            <person name="Tungtrongchitr A."/>
            <person name="Zhong N."/>
            <person name="Liu Z."/>
            <person name="Tsui S.K."/>
        </authorList>
    </citation>
    <scope>NUCLEOTIDE SEQUENCE [LARGE SCALE GENOMIC DNA]</scope>
    <source>
        <strain evidence="2">Derp</strain>
    </source>
</reference>
<protein>
    <submittedName>
        <fullName evidence="2">Uncharacterized protein</fullName>
    </submittedName>
</protein>
<evidence type="ECO:0000256" key="1">
    <source>
        <dbReference type="SAM" id="MobiDB-lite"/>
    </source>
</evidence>
<comment type="caution">
    <text evidence="2">The sequence shown here is derived from an EMBL/GenBank/DDBJ whole genome shotgun (WGS) entry which is preliminary data.</text>
</comment>
<evidence type="ECO:0000313" key="3">
    <source>
        <dbReference type="Proteomes" id="UP000887458"/>
    </source>
</evidence>
<name>A0ABQ8JSI8_DERPT</name>
<dbReference type="Proteomes" id="UP000887458">
    <property type="component" value="Unassembled WGS sequence"/>
</dbReference>
<keyword evidence="3" id="KW-1185">Reference proteome</keyword>
<dbReference type="EMBL" id="NJHN03000018">
    <property type="protein sequence ID" value="KAH9425507.1"/>
    <property type="molecule type" value="Genomic_DNA"/>
</dbReference>
<evidence type="ECO:0000313" key="2">
    <source>
        <dbReference type="EMBL" id="KAH9425507.1"/>
    </source>
</evidence>
<accession>A0ABQ8JSI8</accession>
<gene>
    <name evidence="2" type="ORF">DERP_006116</name>
</gene>
<reference evidence="2 3" key="1">
    <citation type="journal article" date="2018" name="J. Allergy Clin. Immunol.">
        <title>High-quality assembly of Dermatophagoides pteronyssinus genome and transcriptome reveals a wide range of novel allergens.</title>
        <authorList>
            <person name="Liu X.Y."/>
            <person name="Yang K.Y."/>
            <person name="Wang M.Q."/>
            <person name="Kwok J.S."/>
            <person name="Zeng X."/>
            <person name="Yang Z."/>
            <person name="Xiao X.J."/>
            <person name="Lau C.P."/>
            <person name="Li Y."/>
            <person name="Huang Z.M."/>
            <person name="Ba J.G."/>
            <person name="Yim A.K."/>
            <person name="Ouyang C.Y."/>
            <person name="Ngai S.M."/>
            <person name="Chan T.F."/>
            <person name="Leung E.L."/>
            <person name="Liu L."/>
            <person name="Liu Z.G."/>
            <person name="Tsui S.K."/>
        </authorList>
    </citation>
    <scope>NUCLEOTIDE SEQUENCE [LARGE SCALE GENOMIC DNA]</scope>
    <source>
        <strain evidence="2">Derp</strain>
    </source>
</reference>
<sequence length="138" mass="16482">MSFGFVFAPSNSYSVKNNNNVTNENEEKREKEKKIDSCSLDSCSPSSFFSLNYHYHRHYIDVLEGSNLSATDKQTTRNELEEENIWKKNNEIPIPMMHKHYTHIHSLWKGIFDWLYWKQMNYHYNQYGNCISSESRID</sequence>